<dbReference type="AlphaFoldDB" id="A0A6G0XV49"/>
<evidence type="ECO:0000259" key="2">
    <source>
        <dbReference type="Pfam" id="PF10260"/>
    </source>
</evidence>
<feature type="compositionally biased region" description="Basic residues" evidence="1">
    <location>
        <begin position="179"/>
        <end position="192"/>
    </location>
</feature>
<organism evidence="3 4">
    <name type="scientific">Aphanomyces euteiches</name>
    <dbReference type="NCBI Taxonomy" id="100861"/>
    <lineage>
        <taxon>Eukaryota</taxon>
        <taxon>Sar</taxon>
        <taxon>Stramenopiles</taxon>
        <taxon>Oomycota</taxon>
        <taxon>Saprolegniomycetes</taxon>
        <taxon>Saprolegniales</taxon>
        <taxon>Verrucalvaceae</taxon>
        <taxon>Aphanomyces</taxon>
    </lineage>
</organism>
<evidence type="ECO:0000313" key="4">
    <source>
        <dbReference type="Proteomes" id="UP000481153"/>
    </source>
</evidence>
<feature type="compositionally biased region" description="Acidic residues" evidence="1">
    <location>
        <begin position="154"/>
        <end position="163"/>
    </location>
</feature>
<dbReference type="PANTHER" id="PTHR13527">
    <property type="entry name" value="SAYSVFN DOMAIN-CONTAINING PROTEIN 1"/>
    <property type="match status" value="1"/>
</dbReference>
<dbReference type="EMBL" id="VJMJ01000009">
    <property type="protein sequence ID" value="KAF0744357.1"/>
    <property type="molecule type" value="Genomic_DNA"/>
</dbReference>
<dbReference type="InterPro" id="IPR039159">
    <property type="entry name" value="SAYSD1"/>
</dbReference>
<sequence>MGFDGLVAALTPFVPPFLRVNAQTLEEIKALVPTKDQVLSLLTWKTLRNTIYFGLWTVGLVYSGELESVTLYVIVSLFVVILANLGDKEKDSVAVDENGNPVNLPSAYSVFNSRNQRLAGQLTTEHFEQQIRNQPAQHDVEEDDEEDNARAQFQEDDEDDEDLREAIRRSILDTGAPTRRLKGKERKAARRQ</sequence>
<reference evidence="3 4" key="1">
    <citation type="submission" date="2019-07" db="EMBL/GenBank/DDBJ databases">
        <title>Genomics analysis of Aphanomyces spp. identifies a new class of oomycete effector associated with host adaptation.</title>
        <authorList>
            <person name="Gaulin E."/>
        </authorList>
    </citation>
    <scope>NUCLEOTIDE SEQUENCE [LARGE SCALE GENOMIC DNA]</scope>
    <source>
        <strain evidence="3 4">ATCC 201684</strain>
    </source>
</reference>
<dbReference type="InterPro" id="IPR019387">
    <property type="entry name" value="SAYSvFN_dom"/>
</dbReference>
<comment type="caution">
    <text evidence="3">The sequence shown here is derived from an EMBL/GenBank/DDBJ whole genome shotgun (WGS) entry which is preliminary data.</text>
</comment>
<gene>
    <name evidence="3" type="ORF">Ae201684_000843</name>
</gene>
<name>A0A6G0XV49_9STRA</name>
<dbReference type="PANTHER" id="PTHR13527:SF0">
    <property type="entry name" value="SAYSVFN DOMAIN-CONTAINING PROTEIN 1"/>
    <property type="match status" value="1"/>
</dbReference>
<feature type="region of interest" description="Disordered" evidence="1">
    <location>
        <begin position="131"/>
        <end position="192"/>
    </location>
</feature>
<proteinExistence type="predicted"/>
<feature type="domain" description="SAYSvFN" evidence="2">
    <location>
        <begin position="53"/>
        <end position="131"/>
    </location>
</feature>
<dbReference type="VEuPathDB" id="FungiDB:AeMF1_016837"/>
<keyword evidence="4" id="KW-1185">Reference proteome</keyword>
<accession>A0A6G0XV49</accession>
<evidence type="ECO:0000256" key="1">
    <source>
        <dbReference type="SAM" id="MobiDB-lite"/>
    </source>
</evidence>
<dbReference type="Pfam" id="PF10260">
    <property type="entry name" value="SAYSvFN"/>
    <property type="match status" value="1"/>
</dbReference>
<protein>
    <recommendedName>
        <fullName evidence="2">SAYSvFN domain-containing protein</fullName>
    </recommendedName>
</protein>
<evidence type="ECO:0000313" key="3">
    <source>
        <dbReference type="EMBL" id="KAF0744357.1"/>
    </source>
</evidence>
<dbReference type="Proteomes" id="UP000481153">
    <property type="component" value="Unassembled WGS sequence"/>
</dbReference>